<keyword evidence="3" id="KW-1185">Reference proteome</keyword>
<evidence type="ECO:0000313" key="3">
    <source>
        <dbReference type="Proteomes" id="UP000198742"/>
    </source>
</evidence>
<name>A0A1H4PVG2_9ACTN</name>
<reference evidence="3" key="1">
    <citation type="submission" date="2016-10" db="EMBL/GenBank/DDBJ databases">
        <authorList>
            <person name="Varghese N."/>
            <person name="Submissions S."/>
        </authorList>
    </citation>
    <scope>NUCLEOTIDE SEQUENCE [LARGE SCALE GENOMIC DNA]</scope>
    <source>
        <strain evidence="3">DSM 22017</strain>
    </source>
</reference>
<evidence type="ECO:0000313" key="2">
    <source>
        <dbReference type="EMBL" id="SEC11172.1"/>
    </source>
</evidence>
<gene>
    <name evidence="2" type="ORF">SAMN04489844_1701</name>
</gene>
<evidence type="ECO:0000256" key="1">
    <source>
        <dbReference type="SAM" id="MobiDB-lite"/>
    </source>
</evidence>
<dbReference type="RefSeq" id="WP_281246158.1">
    <property type="nucleotide sequence ID" value="NZ_FNRT01000002.1"/>
</dbReference>
<organism evidence="2 3">
    <name type="scientific">Nocardioides exalbidus</name>
    <dbReference type="NCBI Taxonomy" id="402596"/>
    <lineage>
        <taxon>Bacteria</taxon>
        <taxon>Bacillati</taxon>
        <taxon>Actinomycetota</taxon>
        <taxon>Actinomycetes</taxon>
        <taxon>Propionibacteriales</taxon>
        <taxon>Nocardioidaceae</taxon>
        <taxon>Nocardioides</taxon>
    </lineage>
</organism>
<dbReference type="EMBL" id="FNRT01000002">
    <property type="protein sequence ID" value="SEC11172.1"/>
    <property type="molecule type" value="Genomic_DNA"/>
</dbReference>
<protein>
    <submittedName>
        <fullName evidence="2">Uncharacterized protein</fullName>
    </submittedName>
</protein>
<proteinExistence type="predicted"/>
<accession>A0A1H4PVG2</accession>
<dbReference type="Proteomes" id="UP000198742">
    <property type="component" value="Unassembled WGS sequence"/>
</dbReference>
<sequence>MTTTPPLPDPEIIPPGDPSGPAPIDPGQPDAPPTEPSPLP</sequence>
<dbReference type="STRING" id="402596.SAMN04489844_1701"/>
<dbReference type="AlphaFoldDB" id="A0A1H4PVG2"/>
<feature type="region of interest" description="Disordered" evidence="1">
    <location>
        <begin position="1"/>
        <end position="40"/>
    </location>
</feature>